<evidence type="ECO:0000313" key="2">
    <source>
        <dbReference type="EMBL" id="OCT49113.1"/>
    </source>
</evidence>
<dbReference type="EMBL" id="LGRB01000011">
    <property type="protein sequence ID" value="OCT49113.1"/>
    <property type="molecule type" value="Genomic_DNA"/>
</dbReference>
<feature type="domain" description="Heterokaryon incompatibility" evidence="1">
    <location>
        <begin position="312"/>
        <end position="402"/>
    </location>
</feature>
<protein>
    <recommendedName>
        <fullName evidence="1">Heterokaryon incompatibility domain-containing protein</fullName>
    </recommendedName>
</protein>
<reference evidence="3" key="1">
    <citation type="submission" date="2015-07" db="EMBL/GenBank/DDBJ databases">
        <authorList>
            <person name="Teixeira M.M."/>
            <person name="Souza R.C."/>
            <person name="Almeida L.G."/>
            <person name="Vicente V.A."/>
            <person name="de Hoog S."/>
            <person name="Bocca A.L."/>
            <person name="de Almeida S.R."/>
            <person name="Vasconcelos A.T."/>
            <person name="Felipe M.S."/>
        </authorList>
    </citation>
    <scope>NUCLEOTIDE SEQUENCE [LARGE SCALE GENOMIC DNA]</scope>
    <source>
        <strain evidence="3">KSF</strain>
    </source>
</reference>
<dbReference type="PANTHER" id="PTHR39596">
    <property type="match status" value="1"/>
</dbReference>
<dbReference type="Proteomes" id="UP000094526">
    <property type="component" value="Unassembled WGS sequence"/>
</dbReference>
<dbReference type="eggNOG" id="ENOG502RUBG">
    <property type="taxonomic scope" value="Eukaryota"/>
</dbReference>
<organism evidence="2 3">
    <name type="scientific">Cladophialophora carrionii</name>
    <dbReference type="NCBI Taxonomy" id="86049"/>
    <lineage>
        <taxon>Eukaryota</taxon>
        <taxon>Fungi</taxon>
        <taxon>Dikarya</taxon>
        <taxon>Ascomycota</taxon>
        <taxon>Pezizomycotina</taxon>
        <taxon>Eurotiomycetes</taxon>
        <taxon>Chaetothyriomycetidae</taxon>
        <taxon>Chaetothyriales</taxon>
        <taxon>Herpotrichiellaceae</taxon>
        <taxon>Cladophialophora</taxon>
    </lineage>
</organism>
<keyword evidence="3" id="KW-1185">Reference proteome</keyword>
<comment type="caution">
    <text evidence="2">The sequence shown here is derived from an EMBL/GenBank/DDBJ whole genome shotgun (WGS) entry which is preliminary data.</text>
</comment>
<sequence length="812" mass="92551">MDHIPLPQAPNSDHLEVPLYEYDFYPYIYHGPWDSYPERWGYDYSEFYSMDPETFPKSLRGPLAAFVQSWLFFGVLDEFLGVPCPVQGWTAVSKDGRPIITTAHLFSKLEEWHRRIASRDEAEQTQVCNRIDHLLDRMHYFHRMLMHSFEDYNAYSNLLPEPLNLSLDVLHATLTIARNEVFPHGNLSFPHYLHSDVITHKLLRNGWCLSDIHRVYQDASVLGRYYVSRLGPLNNSTSHPHCTEDACHSCQVDHQTYQTKHISAGCDCDMICVSTKAVAEILRQGSIPTIRLNNRMNAINIEKADSCSPTDFTAISHVWSDGLGNLHSNGLPTCQLQRIQEQVNDLQPSKQAGSPALTNRNFWIDTLCVPTGSDFEAERSLAIAKMVKVYRLAKDVLILSRELDGIDAGQDPWELSARINRTAWFRRLWTLHEGILSQKSIFQLRDGAVELSSLAARIDKPRDCVSTIYQALLRSIFRETCMPFTKMEKFKSMTTHDRIQAIWSAVQWRTTSYQVDETICLANMLDLDLSTILAIDRHDPEASEKRMKAFILLQRNFPRDSVFESSHRRDVTSVSNLTAQGFTWAPKSFVFRSTSVDPAITPSPLGEADSAGIHLSLPSFDPMISWTEFMEHIAITKSEGAGDSARITFMLPLDWDYYYTISWLPEDTKWQISDTCLGNTIPAVALRDDIISITKENQERVRRSPAQRMFVLGSLREGITNSYDLDRFDWPSSEGLILAVSARKPIAQERMNEGKPEYRASIVARVNVSKMMFSTYRRPAPDQVKIASTDADTGRSIPIFGVWPAQTQWCIG</sequence>
<name>A0A1C1CKT2_9EURO</name>
<evidence type="ECO:0000259" key="1">
    <source>
        <dbReference type="Pfam" id="PF06985"/>
    </source>
</evidence>
<dbReference type="PANTHER" id="PTHR39596:SF2">
    <property type="entry name" value="HET DOMAIN PROTEIN (AFU_ORTHOLOGUE AFUA_1G17550)-RELATED"/>
    <property type="match status" value="1"/>
</dbReference>
<dbReference type="AlphaFoldDB" id="A0A1C1CKT2"/>
<dbReference type="VEuPathDB" id="FungiDB:CLCR_04604"/>
<dbReference type="STRING" id="86049.A0A1C1CKT2"/>
<dbReference type="InterPro" id="IPR010730">
    <property type="entry name" value="HET"/>
</dbReference>
<dbReference type="OrthoDB" id="4145425at2759"/>
<gene>
    <name evidence="2" type="ORF">CLCR_04604</name>
</gene>
<evidence type="ECO:0000313" key="3">
    <source>
        <dbReference type="Proteomes" id="UP000094526"/>
    </source>
</evidence>
<accession>A0A1C1CKT2</accession>
<proteinExistence type="predicted"/>
<dbReference type="Pfam" id="PF06985">
    <property type="entry name" value="HET"/>
    <property type="match status" value="1"/>
</dbReference>
<dbReference type="VEuPathDB" id="FungiDB:G647_02812"/>